<dbReference type="EMBL" id="NGJY01000001">
    <property type="protein sequence ID" value="RSU04815.1"/>
    <property type="molecule type" value="Genomic_DNA"/>
</dbReference>
<keyword evidence="4 5" id="KW-0472">Membrane</keyword>
<keyword evidence="2 5" id="KW-0812">Transmembrane</keyword>
<evidence type="ECO:0000256" key="1">
    <source>
        <dbReference type="ARBA" id="ARBA00004141"/>
    </source>
</evidence>
<dbReference type="AlphaFoldDB" id="A0A430AC69"/>
<evidence type="ECO:0000256" key="2">
    <source>
        <dbReference type="ARBA" id="ARBA00022692"/>
    </source>
</evidence>
<comment type="caution">
    <text evidence="6">The sequence shown here is derived from an EMBL/GenBank/DDBJ whole genome shotgun (WGS) entry which is preliminary data.</text>
</comment>
<dbReference type="RefSeq" id="WP_126830453.1">
    <property type="nucleotide sequence ID" value="NZ_CBCRYB010000002.1"/>
</dbReference>
<reference evidence="6 7" key="1">
    <citation type="submission" date="2017-05" db="EMBL/GenBank/DDBJ databases">
        <title>Vagococcus spp. assemblies.</title>
        <authorList>
            <person name="Gulvik C.A."/>
        </authorList>
    </citation>
    <scope>NUCLEOTIDE SEQUENCE [LARGE SCALE GENOMIC DNA]</scope>
    <source>
        <strain evidence="6 7">CCUG 41755</strain>
    </source>
</reference>
<keyword evidence="3 5" id="KW-1133">Transmembrane helix</keyword>
<accession>A0A430AC69</accession>
<comment type="subcellular location">
    <subcellularLocation>
        <location evidence="1">Membrane</location>
        <topology evidence="1">Multi-pass membrane protein</topology>
    </subcellularLocation>
</comment>
<evidence type="ECO:0008006" key="8">
    <source>
        <dbReference type="Google" id="ProtNLM"/>
    </source>
</evidence>
<evidence type="ECO:0000256" key="5">
    <source>
        <dbReference type="SAM" id="Phobius"/>
    </source>
</evidence>
<dbReference type="OrthoDB" id="2039442at2"/>
<evidence type="ECO:0000256" key="3">
    <source>
        <dbReference type="ARBA" id="ARBA00022989"/>
    </source>
</evidence>
<feature type="transmembrane region" description="Helical" evidence="5">
    <location>
        <begin position="12"/>
        <end position="31"/>
    </location>
</feature>
<dbReference type="Pfam" id="PF02361">
    <property type="entry name" value="CbiQ"/>
    <property type="match status" value="1"/>
</dbReference>
<evidence type="ECO:0000313" key="7">
    <source>
        <dbReference type="Proteomes" id="UP000287101"/>
    </source>
</evidence>
<dbReference type="GO" id="GO:0005886">
    <property type="term" value="C:plasma membrane"/>
    <property type="evidence" value="ECO:0007669"/>
    <property type="project" value="UniProtKB-ARBA"/>
</dbReference>
<protein>
    <recommendedName>
        <fullName evidence="8">Cobalt ABC transporter permease</fullName>
    </recommendedName>
</protein>
<evidence type="ECO:0000313" key="6">
    <source>
        <dbReference type="EMBL" id="RSU04815.1"/>
    </source>
</evidence>
<feature type="transmembrane region" description="Helical" evidence="5">
    <location>
        <begin position="276"/>
        <end position="295"/>
    </location>
</feature>
<dbReference type="InterPro" id="IPR003339">
    <property type="entry name" value="ABC/ECF_trnsptr_transmembrane"/>
</dbReference>
<feature type="transmembrane region" description="Helical" evidence="5">
    <location>
        <begin position="147"/>
        <end position="164"/>
    </location>
</feature>
<feature type="transmembrane region" description="Helical" evidence="5">
    <location>
        <begin position="238"/>
        <end position="256"/>
    </location>
</feature>
<organism evidence="6 7">
    <name type="scientific">Vagococcus fessus</name>
    <dbReference type="NCBI Taxonomy" id="120370"/>
    <lineage>
        <taxon>Bacteria</taxon>
        <taxon>Bacillati</taxon>
        <taxon>Bacillota</taxon>
        <taxon>Bacilli</taxon>
        <taxon>Lactobacillales</taxon>
        <taxon>Enterococcaceae</taxon>
        <taxon>Vagococcus</taxon>
    </lineage>
</organism>
<feature type="transmembrane region" description="Helical" evidence="5">
    <location>
        <begin position="67"/>
        <end position="92"/>
    </location>
</feature>
<sequence>MINHYQEDESVLGFYHPVLLLSFYCLVLLITMFTDDPIVRTLSFLGGLSSCYITVDRDTFFKNLKLGSFLVFISALSNFLFIHSGATILYILKFKLFGKNFRYLFTFESFVYGFLFGIMMFAMLMWFQSLNKVLTTDKVNYLFGRSFPKIALILSMVMRFLPMYQRQLRTIQQAQEGLGQIQGERRIEKAKSGTTIFGSLFSWALENAIETSDSMNARGFGLKSRTNFSIFKWRSRDILFSIVIIFLSSCILYFFTQESFKFNYYSKLHYVRKDNLKSILGYCVVILTFSIPVLVEVKEWLKWRYLVSKI</sequence>
<proteinExistence type="predicted"/>
<gene>
    <name evidence="6" type="ORF">CBF31_02005</name>
</gene>
<dbReference type="Proteomes" id="UP000287101">
    <property type="component" value="Unassembled WGS sequence"/>
</dbReference>
<dbReference type="CDD" id="cd16914">
    <property type="entry name" value="EcfT"/>
    <property type="match status" value="1"/>
</dbReference>
<name>A0A430AC69_9ENTE</name>
<evidence type="ECO:0000256" key="4">
    <source>
        <dbReference type="ARBA" id="ARBA00023136"/>
    </source>
</evidence>
<feature type="transmembrane region" description="Helical" evidence="5">
    <location>
        <begin position="104"/>
        <end position="127"/>
    </location>
</feature>
<keyword evidence="7" id="KW-1185">Reference proteome</keyword>